<reference evidence="2 3" key="1">
    <citation type="journal article" date="2021" name="Sci. Rep.">
        <title>The distribution of antibiotic resistance genes in chicken gut microbiota commensals.</title>
        <authorList>
            <person name="Juricova H."/>
            <person name="Matiasovicova J."/>
            <person name="Kubasova T."/>
            <person name="Cejkova D."/>
            <person name="Rychlik I."/>
        </authorList>
    </citation>
    <scope>NUCLEOTIDE SEQUENCE [LARGE SCALE GENOMIC DNA]</scope>
    <source>
        <strain evidence="2 3">An435</strain>
    </source>
</reference>
<name>A0ABS2FIT3_9CLOT</name>
<evidence type="ECO:0000313" key="2">
    <source>
        <dbReference type="EMBL" id="MBM6820274.1"/>
    </source>
</evidence>
<dbReference type="RefSeq" id="WP_204572517.1">
    <property type="nucleotide sequence ID" value="NZ_JACJLL010000099.1"/>
</dbReference>
<keyword evidence="1" id="KW-1133">Transmembrane helix</keyword>
<sequence length="149" mass="17478">MKNNIFRKVLYIMSILAVCITVAGGICIPWITKWYYLNFTTVEVPRFMSTFLFITVIPFLLLLIDVMKLSKNLLNDTYLNIDTLKRLKRISIYSLMEFFIYLIAIIFMYHDLVFIVVTIATLMVFMITSVIRELISKGIELKEEIDLTI</sequence>
<protein>
    <submittedName>
        <fullName evidence="2">DUF2975 domain-containing protein</fullName>
    </submittedName>
</protein>
<evidence type="ECO:0000256" key="1">
    <source>
        <dbReference type="SAM" id="Phobius"/>
    </source>
</evidence>
<feature type="transmembrane region" description="Helical" evidence="1">
    <location>
        <begin position="115"/>
        <end position="135"/>
    </location>
</feature>
<proteinExistence type="predicted"/>
<accession>A0ABS2FIT3</accession>
<dbReference type="EMBL" id="JACJLL010000099">
    <property type="protein sequence ID" value="MBM6820274.1"/>
    <property type="molecule type" value="Genomic_DNA"/>
</dbReference>
<keyword evidence="1" id="KW-0472">Membrane</keyword>
<organism evidence="2 3">
    <name type="scientific">Clostridium saudiense</name>
    <dbReference type="NCBI Taxonomy" id="1414720"/>
    <lineage>
        <taxon>Bacteria</taxon>
        <taxon>Bacillati</taxon>
        <taxon>Bacillota</taxon>
        <taxon>Clostridia</taxon>
        <taxon>Eubacteriales</taxon>
        <taxon>Clostridiaceae</taxon>
        <taxon>Clostridium</taxon>
    </lineage>
</organism>
<dbReference type="Pfam" id="PF11188">
    <property type="entry name" value="DUF2975"/>
    <property type="match status" value="1"/>
</dbReference>
<dbReference type="InterPro" id="IPR021354">
    <property type="entry name" value="DUF2975"/>
</dbReference>
<keyword evidence="1" id="KW-0812">Transmembrane</keyword>
<keyword evidence="3" id="KW-1185">Reference proteome</keyword>
<feature type="transmembrane region" description="Helical" evidence="1">
    <location>
        <begin position="9"/>
        <end position="31"/>
    </location>
</feature>
<feature type="transmembrane region" description="Helical" evidence="1">
    <location>
        <begin position="90"/>
        <end position="109"/>
    </location>
</feature>
<comment type="caution">
    <text evidence="2">The sequence shown here is derived from an EMBL/GenBank/DDBJ whole genome shotgun (WGS) entry which is preliminary data.</text>
</comment>
<dbReference type="Proteomes" id="UP000767334">
    <property type="component" value="Unassembled WGS sequence"/>
</dbReference>
<gene>
    <name evidence="2" type="ORF">H6A19_13160</name>
</gene>
<feature type="transmembrane region" description="Helical" evidence="1">
    <location>
        <begin position="51"/>
        <end position="69"/>
    </location>
</feature>
<evidence type="ECO:0000313" key="3">
    <source>
        <dbReference type="Proteomes" id="UP000767334"/>
    </source>
</evidence>